<dbReference type="InterPro" id="IPR038720">
    <property type="entry name" value="YprB_RNase_H-like_dom"/>
</dbReference>
<dbReference type="SUPFAM" id="SSF53098">
    <property type="entry name" value="Ribonuclease H-like"/>
    <property type="match status" value="1"/>
</dbReference>
<evidence type="ECO:0000259" key="1">
    <source>
        <dbReference type="Pfam" id="PF13482"/>
    </source>
</evidence>
<dbReference type="AlphaFoldDB" id="A0A809RDR2"/>
<protein>
    <submittedName>
        <fullName evidence="2">Rnase</fullName>
    </submittedName>
</protein>
<dbReference type="InterPro" id="IPR012337">
    <property type="entry name" value="RNaseH-like_sf"/>
</dbReference>
<proteinExistence type="predicted"/>
<evidence type="ECO:0000313" key="2">
    <source>
        <dbReference type="EMBL" id="BBO22535.1"/>
    </source>
</evidence>
<dbReference type="PANTHER" id="PTHR38462">
    <property type="entry name" value="EXONUCLEASE-LIKE PROTEIN"/>
    <property type="match status" value="1"/>
</dbReference>
<sequence length="256" mass="28813">MLKNTFIHIPGVGRIAERALWESGCLEWGQYLDNPGRFSIGTASPSKAVEVLTESQRHLESGTHQYFQRALGLAESWRAFPDFRDDCVYLDIETDGGQAGDSITMVGLYDGLEFRCLVRDEDLSQFPDLISHYKMIVTFFGSGFDLPMLQRKFPSVEFDQIHLDLCPTLKKLGLRGGLKKIEASLGLARSEDTTGLSGWDAVRLWRRFERGSDRALETLIAYNREDVVNLEFLAELAYSRLRLATLPDAAQPAVES</sequence>
<dbReference type="EMBL" id="AP021858">
    <property type="protein sequence ID" value="BBO22535.1"/>
    <property type="molecule type" value="Genomic_DNA"/>
</dbReference>
<gene>
    <name evidence="2" type="ORF">NPRO_01300</name>
</gene>
<organism evidence="2 3">
    <name type="scientific">Candidatus Nitrosymbiomonas proteolyticus</name>
    <dbReference type="NCBI Taxonomy" id="2608984"/>
    <lineage>
        <taxon>Bacteria</taxon>
        <taxon>Bacillati</taxon>
        <taxon>Armatimonadota</taxon>
        <taxon>Armatimonadota incertae sedis</taxon>
        <taxon>Candidatus Nitrosymbiomonas</taxon>
    </lineage>
</organism>
<dbReference type="PANTHER" id="PTHR38462:SF1">
    <property type="entry name" value="YPRB RIBONUCLEASE H-LIKE DOMAIN-CONTAINING PROTEIN"/>
    <property type="match status" value="1"/>
</dbReference>
<name>A0A809RDR2_9BACT</name>
<evidence type="ECO:0000313" key="3">
    <source>
        <dbReference type="Proteomes" id="UP000662873"/>
    </source>
</evidence>
<dbReference type="Pfam" id="PF13482">
    <property type="entry name" value="RNase_H_2"/>
    <property type="match status" value="1"/>
</dbReference>
<dbReference type="KEGG" id="npy:NPRO_01300"/>
<accession>A0A809RDR2</accession>
<feature type="domain" description="YprB ribonuclease H-like" evidence="1">
    <location>
        <begin position="88"/>
        <end position="237"/>
    </location>
</feature>
<dbReference type="Proteomes" id="UP000662873">
    <property type="component" value="Chromosome"/>
</dbReference>
<reference evidence="2" key="1">
    <citation type="journal article" name="DNA Res.">
        <title>The physiological potential of anammox bacteria as revealed by their core genome structure.</title>
        <authorList>
            <person name="Okubo T."/>
            <person name="Toyoda A."/>
            <person name="Fukuhara K."/>
            <person name="Uchiyama I."/>
            <person name="Harigaya Y."/>
            <person name="Kuroiwa M."/>
            <person name="Suzuki T."/>
            <person name="Murakami Y."/>
            <person name="Suwa Y."/>
            <person name="Takami H."/>
        </authorList>
    </citation>
    <scope>NUCLEOTIDE SEQUENCE</scope>
    <source>
        <strain evidence="2">317325-2</strain>
    </source>
</reference>